<dbReference type="PROSITE" id="PS50294">
    <property type="entry name" value="WD_REPEATS_REGION"/>
    <property type="match status" value="1"/>
</dbReference>
<sequence length="146" mass="16443">MQIYDMKTTELQGLSDHDDNVRSVAWLPEGKYLVSGSDDKSICICKMSDRTKIYGKVQTVIRGEDRGNYVRAVAFSSKEENLYLAAGGEEGMERWITRLEKRTVYLPSVLFSPTARYFIGNTVVTGMETGSVMVFCFSDKEPSRVS</sequence>
<evidence type="ECO:0000256" key="1">
    <source>
        <dbReference type="PROSITE-ProRule" id="PRU00221"/>
    </source>
</evidence>
<keyword evidence="1" id="KW-0853">WD repeat</keyword>
<dbReference type="Pfam" id="PF00400">
    <property type="entry name" value="WD40"/>
    <property type="match status" value="1"/>
</dbReference>
<organism evidence="2 3">
    <name type="scientific">Xylaria bambusicola</name>
    <dbReference type="NCBI Taxonomy" id="326684"/>
    <lineage>
        <taxon>Eukaryota</taxon>
        <taxon>Fungi</taxon>
        <taxon>Dikarya</taxon>
        <taxon>Ascomycota</taxon>
        <taxon>Pezizomycotina</taxon>
        <taxon>Sordariomycetes</taxon>
        <taxon>Xylariomycetidae</taxon>
        <taxon>Xylariales</taxon>
        <taxon>Xylariaceae</taxon>
        <taxon>Xylaria</taxon>
    </lineage>
</organism>
<keyword evidence="3" id="KW-1185">Reference proteome</keyword>
<dbReference type="SUPFAM" id="SSF50960">
    <property type="entry name" value="TolB, C-terminal domain"/>
    <property type="match status" value="1"/>
</dbReference>
<dbReference type="InterPro" id="IPR001680">
    <property type="entry name" value="WD40_rpt"/>
</dbReference>
<dbReference type="EMBL" id="JAWHQM010000013">
    <property type="protein sequence ID" value="KAK5629876.1"/>
    <property type="molecule type" value="Genomic_DNA"/>
</dbReference>
<comment type="caution">
    <text evidence="2">The sequence shown here is derived from an EMBL/GenBank/DDBJ whole genome shotgun (WGS) entry which is preliminary data.</text>
</comment>
<dbReference type="PROSITE" id="PS50082">
    <property type="entry name" value="WD_REPEATS_2"/>
    <property type="match status" value="1"/>
</dbReference>
<evidence type="ECO:0000313" key="3">
    <source>
        <dbReference type="Proteomes" id="UP001305414"/>
    </source>
</evidence>
<dbReference type="AlphaFoldDB" id="A0AAN7UQR3"/>
<evidence type="ECO:0000313" key="2">
    <source>
        <dbReference type="EMBL" id="KAK5629876.1"/>
    </source>
</evidence>
<accession>A0AAN7UQR3</accession>
<proteinExistence type="predicted"/>
<dbReference type="SMART" id="SM00320">
    <property type="entry name" value="WD40"/>
    <property type="match status" value="1"/>
</dbReference>
<feature type="repeat" description="WD" evidence="1">
    <location>
        <begin position="14"/>
        <end position="42"/>
    </location>
</feature>
<reference evidence="2 3" key="1">
    <citation type="submission" date="2023-10" db="EMBL/GenBank/DDBJ databases">
        <title>Draft genome sequence of Xylaria bambusicola isolate GMP-LS, the root and basal stem rot pathogen of sugarcane in Indonesia.</title>
        <authorList>
            <person name="Selvaraj P."/>
            <person name="Muralishankar V."/>
            <person name="Muruganantham S."/>
            <person name="Sp S."/>
            <person name="Haryani S."/>
            <person name="Lau K.J.X."/>
            <person name="Naqvi N.I."/>
        </authorList>
    </citation>
    <scope>NUCLEOTIDE SEQUENCE [LARGE SCALE GENOMIC DNA]</scope>
    <source>
        <strain evidence="2">GMP-LS</strain>
    </source>
</reference>
<dbReference type="InterPro" id="IPR015943">
    <property type="entry name" value="WD40/YVTN_repeat-like_dom_sf"/>
</dbReference>
<name>A0AAN7UQR3_9PEZI</name>
<protein>
    <submittedName>
        <fullName evidence="2">Uncharacterized protein</fullName>
    </submittedName>
</protein>
<gene>
    <name evidence="2" type="ORF">RRF57_005591</name>
</gene>
<dbReference type="Proteomes" id="UP001305414">
    <property type="component" value="Unassembled WGS sequence"/>
</dbReference>
<dbReference type="Gene3D" id="2.130.10.10">
    <property type="entry name" value="YVTN repeat-like/Quinoprotein amine dehydrogenase"/>
    <property type="match status" value="1"/>
</dbReference>